<keyword evidence="4" id="KW-0902">Two-component regulatory system</keyword>
<dbReference type="InterPro" id="IPR003661">
    <property type="entry name" value="HisK_dim/P_dom"/>
</dbReference>
<dbReference type="InterPro" id="IPR001789">
    <property type="entry name" value="Sig_transdc_resp-reg_receiver"/>
</dbReference>
<dbReference type="EMBL" id="JBBUTH010000001">
    <property type="protein sequence ID" value="MEK8049137.1"/>
    <property type="molecule type" value="Genomic_DNA"/>
</dbReference>
<organism evidence="12 13">
    <name type="scientific">Pseudaquabacterium inlustre</name>
    <dbReference type="NCBI Taxonomy" id="2984192"/>
    <lineage>
        <taxon>Bacteria</taxon>
        <taxon>Pseudomonadati</taxon>
        <taxon>Pseudomonadota</taxon>
        <taxon>Betaproteobacteria</taxon>
        <taxon>Burkholderiales</taxon>
        <taxon>Sphaerotilaceae</taxon>
        <taxon>Pseudaquabacterium</taxon>
    </lineage>
</organism>
<keyword evidence="12" id="KW-0547">Nucleotide-binding</keyword>
<feature type="modified residue" description="Phosphohistidine" evidence="5">
    <location>
        <position position="689"/>
    </location>
</feature>
<dbReference type="SUPFAM" id="SSF55874">
    <property type="entry name" value="ATPase domain of HSP90 chaperone/DNA topoisomerase II/histidine kinase"/>
    <property type="match status" value="1"/>
</dbReference>
<evidence type="ECO:0000259" key="11">
    <source>
        <dbReference type="PROSITE" id="PS50894"/>
    </source>
</evidence>
<dbReference type="Gene3D" id="1.10.287.130">
    <property type="match status" value="1"/>
</dbReference>
<feature type="domain" description="Response regulatory" evidence="10">
    <location>
        <begin position="490"/>
        <end position="611"/>
    </location>
</feature>
<feature type="modified residue" description="4-aspartylphosphate" evidence="6">
    <location>
        <position position="543"/>
    </location>
</feature>
<dbReference type="Pfam" id="PF02518">
    <property type="entry name" value="HATPase_c"/>
    <property type="match status" value="1"/>
</dbReference>
<comment type="catalytic activity">
    <reaction evidence="1">
        <text>ATP + protein L-histidine = ADP + protein N-phospho-L-histidine.</text>
        <dbReference type="EC" id="2.7.13.3"/>
    </reaction>
</comment>
<dbReference type="Gene3D" id="3.40.50.2300">
    <property type="match status" value="1"/>
</dbReference>
<dbReference type="PRINTS" id="PR00344">
    <property type="entry name" value="BCTRLSENSOR"/>
</dbReference>
<dbReference type="SUPFAM" id="SSF47226">
    <property type="entry name" value="Histidine-containing phosphotransfer domain, HPT domain"/>
    <property type="match status" value="1"/>
</dbReference>
<evidence type="ECO:0000256" key="2">
    <source>
        <dbReference type="ARBA" id="ARBA00012438"/>
    </source>
</evidence>
<dbReference type="SMART" id="SM00448">
    <property type="entry name" value="REC"/>
    <property type="match status" value="1"/>
</dbReference>
<gene>
    <name evidence="12" type="ORF">AACH10_02695</name>
</gene>
<evidence type="ECO:0000256" key="5">
    <source>
        <dbReference type="PROSITE-ProRule" id="PRU00110"/>
    </source>
</evidence>
<evidence type="ECO:0000259" key="10">
    <source>
        <dbReference type="PROSITE" id="PS50110"/>
    </source>
</evidence>
<dbReference type="Pfam" id="PF00512">
    <property type="entry name" value="HisKA"/>
    <property type="match status" value="1"/>
</dbReference>
<proteinExistence type="predicted"/>
<dbReference type="GO" id="GO:0005524">
    <property type="term" value="F:ATP binding"/>
    <property type="evidence" value="ECO:0007669"/>
    <property type="project" value="UniProtKB-KW"/>
</dbReference>
<dbReference type="PROSITE" id="PS50109">
    <property type="entry name" value="HIS_KIN"/>
    <property type="match status" value="1"/>
</dbReference>
<evidence type="ECO:0000256" key="1">
    <source>
        <dbReference type="ARBA" id="ARBA00000085"/>
    </source>
</evidence>
<dbReference type="InterPro" id="IPR004358">
    <property type="entry name" value="Sig_transdc_His_kin-like_C"/>
</dbReference>
<name>A0ABU9CB88_9BURK</name>
<dbReference type="CDD" id="cd17546">
    <property type="entry name" value="REC_hyHK_CKI1_RcsC-like"/>
    <property type="match status" value="1"/>
</dbReference>
<dbReference type="PANTHER" id="PTHR45339:SF6">
    <property type="entry name" value="SENSORY HISTIDINE PROTEIN KINASE"/>
    <property type="match status" value="1"/>
</dbReference>
<dbReference type="EC" id="2.7.13.3" evidence="2"/>
<keyword evidence="8" id="KW-1133">Transmembrane helix</keyword>
<dbReference type="RefSeq" id="WP_341408809.1">
    <property type="nucleotide sequence ID" value="NZ_JBBUTH010000001.1"/>
</dbReference>
<evidence type="ECO:0000313" key="12">
    <source>
        <dbReference type="EMBL" id="MEK8049137.1"/>
    </source>
</evidence>
<keyword evidence="8" id="KW-0472">Membrane</keyword>
<dbReference type="InterPro" id="IPR036097">
    <property type="entry name" value="HisK_dim/P_sf"/>
</dbReference>
<feature type="coiled-coil region" evidence="7">
    <location>
        <begin position="212"/>
        <end position="242"/>
    </location>
</feature>
<feature type="transmembrane region" description="Helical" evidence="8">
    <location>
        <begin position="20"/>
        <end position="38"/>
    </location>
</feature>
<sequence length="756" mass="81994">MRDRLATRRDSVASQRVSPWFGIVGLVLLATLLAAAFVQARQFALLNLTVQYQDDYLVLNLYQVETEYLRLREQWPHDGETIDSAALKLRYDIFLSRIALLDNDRAQRLLGHSPKSADALAAIDRFTRRADLYLGDEARGQISPQAAGAMLADLRALDAPIHQMMLDASHRVAAQVTERQEKVRQHNRIGLALTGFLVAMVMLFAGLAMRQMRKLDERHQRLQSLADELRDARIDAESANDAKSEFLADMSHELRTPLHGLLGMLSLVKDSPRDPRAAEWLGVADDSANHLLRLLDDILDLSKLESGTLRLAPQPVHLATLLREVHALLQPTAQAKGLVLQVQAAEGMPVHLMLDATRVRQVLYNLLANAIKFSEAGAIVLRCGREATDDGTPRLVFEVSDTGIGMDRQTMSQLFRRFGRADDPRARRQTGTGLGLAISRNLARLMGGEIAVRSAPGAGSVFSFHCPLEAAPPPTRDPAALPSGPLRALQVLVAEDHPVNRLYMAALLERLGHVGHFAENGLEALQALQAQPPGRPFDVVLMDVHMPVMDGVAAIEAIRQLPAPLRDTPIVALTADVFADTRERCLRAGVSEVVAKPMSLAGLQTLFARHFGTATELPPAPLARPASDGPGDTAALIDHATLRNVRELMGADQLPGLYGGFFEQVDDAARRMREAMREADPEALRRSAHSVKGAALNLGLAALAEAAATLSRDASQLGAAALALALQRFDETAAASRVLCQSEGLLAASQATASAP</sequence>
<dbReference type="InterPro" id="IPR036641">
    <property type="entry name" value="HPT_dom_sf"/>
</dbReference>
<evidence type="ECO:0000256" key="6">
    <source>
        <dbReference type="PROSITE-ProRule" id="PRU00169"/>
    </source>
</evidence>
<evidence type="ECO:0000256" key="8">
    <source>
        <dbReference type="SAM" id="Phobius"/>
    </source>
</evidence>
<dbReference type="SUPFAM" id="SSF47384">
    <property type="entry name" value="Homodimeric domain of signal transducing histidine kinase"/>
    <property type="match status" value="1"/>
</dbReference>
<keyword evidence="3 6" id="KW-0597">Phosphoprotein</keyword>
<dbReference type="Proteomes" id="UP001365405">
    <property type="component" value="Unassembled WGS sequence"/>
</dbReference>
<keyword evidence="12" id="KW-0067">ATP-binding</keyword>
<keyword evidence="7" id="KW-0175">Coiled coil</keyword>
<keyword evidence="8" id="KW-0812">Transmembrane</keyword>
<dbReference type="InterPro" id="IPR011006">
    <property type="entry name" value="CheY-like_superfamily"/>
</dbReference>
<evidence type="ECO:0000259" key="9">
    <source>
        <dbReference type="PROSITE" id="PS50109"/>
    </source>
</evidence>
<dbReference type="InterPro" id="IPR005467">
    <property type="entry name" value="His_kinase_dom"/>
</dbReference>
<dbReference type="PANTHER" id="PTHR45339">
    <property type="entry name" value="HYBRID SIGNAL TRANSDUCTION HISTIDINE KINASE J"/>
    <property type="match status" value="1"/>
</dbReference>
<dbReference type="InterPro" id="IPR003594">
    <property type="entry name" value="HATPase_dom"/>
</dbReference>
<evidence type="ECO:0000256" key="3">
    <source>
        <dbReference type="ARBA" id="ARBA00022553"/>
    </source>
</evidence>
<dbReference type="InterPro" id="IPR008207">
    <property type="entry name" value="Sig_transdc_His_kin_Hpt_dom"/>
</dbReference>
<feature type="transmembrane region" description="Helical" evidence="8">
    <location>
        <begin position="189"/>
        <end position="209"/>
    </location>
</feature>
<evidence type="ECO:0000256" key="7">
    <source>
        <dbReference type="SAM" id="Coils"/>
    </source>
</evidence>
<dbReference type="Pfam" id="PF00072">
    <property type="entry name" value="Response_reg"/>
    <property type="match status" value="1"/>
</dbReference>
<protein>
    <recommendedName>
        <fullName evidence="2">histidine kinase</fullName>
        <ecNumber evidence="2">2.7.13.3</ecNumber>
    </recommendedName>
</protein>
<dbReference type="CDD" id="cd00082">
    <property type="entry name" value="HisKA"/>
    <property type="match status" value="1"/>
</dbReference>
<feature type="domain" description="Histidine kinase" evidence="9">
    <location>
        <begin position="249"/>
        <end position="470"/>
    </location>
</feature>
<dbReference type="InterPro" id="IPR036890">
    <property type="entry name" value="HATPase_C_sf"/>
</dbReference>
<reference evidence="12 13" key="1">
    <citation type="submission" date="2024-04" db="EMBL/GenBank/DDBJ databases">
        <title>Novel species of the genus Ideonella isolated from streams.</title>
        <authorList>
            <person name="Lu H."/>
        </authorList>
    </citation>
    <scope>NUCLEOTIDE SEQUENCE [LARGE SCALE GENOMIC DNA]</scope>
    <source>
        <strain evidence="12 13">DXS22W</strain>
    </source>
</reference>
<feature type="domain" description="HPt" evidence="11">
    <location>
        <begin position="650"/>
        <end position="749"/>
    </location>
</feature>
<dbReference type="Gene3D" id="3.30.565.10">
    <property type="entry name" value="Histidine kinase-like ATPase, C-terminal domain"/>
    <property type="match status" value="1"/>
</dbReference>
<keyword evidence="13" id="KW-1185">Reference proteome</keyword>
<dbReference type="SMART" id="SM00388">
    <property type="entry name" value="HisKA"/>
    <property type="match status" value="1"/>
</dbReference>
<accession>A0ABU9CB88</accession>
<evidence type="ECO:0000313" key="13">
    <source>
        <dbReference type="Proteomes" id="UP001365405"/>
    </source>
</evidence>
<dbReference type="Gene3D" id="1.20.120.160">
    <property type="entry name" value="HPT domain"/>
    <property type="match status" value="1"/>
</dbReference>
<comment type="caution">
    <text evidence="12">The sequence shown here is derived from an EMBL/GenBank/DDBJ whole genome shotgun (WGS) entry which is preliminary data.</text>
</comment>
<dbReference type="SUPFAM" id="SSF52172">
    <property type="entry name" value="CheY-like"/>
    <property type="match status" value="1"/>
</dbReference>
<dbReference type="PROSITE" id="PS50894">
    <property type="entry name" value="HPT"/>
    <property type="match status" value="1"/>
</dbReference>
<dbReference type="PROSITE" id="PS50110">
    <property type="entry name" value="RESPONSE_REGULATORY"/>
    <property type="match status" value="1"/>
</dbReference>
<dbReference type="CDD" id="cd16922">
    <property type="entry name" value="HATPase_EvgS-ArcB-TorS-like"/>
    <property type="match status" value="1"/>
</dbReference>
<dbReference type="Pfam" id="PF01627">
    <property type="entry name" value="Hpt"/>
    <property type="match status" value="1"/>
</dbReference>
<dbReference type="SMART" id="SM00387">
    <property type="entry name" value="HATPase_c"/>
    <property type="match status" value="1"/>
</dbReference>
<evidence type="ECO:0000256" key="4">
    <source>
        <dbReference type="ARBA" id="ARBA00023012"/>
    </source>
</evidence>